<gene>
    <name evidence="2" type="ORF">MONAX_5E024016</name>
</gene>
<proteinExistence type="predicted"/>
<evidence type="ECO:0000313" key="3">
    <source>
        <dbReference type="Proteomes" id="UP000335636"/>
    </source>
</evidence>
<comment type="caution">
    <text evidence="2">The sequence shown here is derived from an EMBL/GenBank/DDBJ whole genome shotgun (WGS) entry which is preliminary data.</text>
</comment>
<accession>A0A5E4D5U4</accession>
<reference evidence="2" key="1">
    <citation type="submission" date="2019-04" db="EMBL/GenBank/DDBJ databases">
        <authorList>
            <person name="Alioto T."/>
            <person name="Alioto T."/>
        </authorList>
    </citation>
    <scope>NUCLEOTIDE SEQUENCE [LARGE SCALE GENOMIC DNA]</scope>
</reference>
<dbReference type="AlphaFoldDB" id="A0A5E4D5U4"/>
<name>A0A5E4D5U4_MARMO</name>
<dbReference type="Proteomes" id="UP000335636">
    <property type="component" value="Unassembled WGS sequence"/>
</dbReference>
<feature type="region of interest" description="Disordered" evidence="1">
    <location>
        <begin position="97"/>
        <end position="134"/>
    </location>
</feature>
<dbReference type="EMBL" id="CABDUW010003656">
    <property type="protein sequence ID" value="VTJ89584.1"/>
    <property type="molecule type" value="Genomic_DNA"/>
</dbReference>
<feature type="compositionally biased region" description="Basic and acidic residues" evidence="1">
    <location>
        <begin position="124"/>
        <end position="134"/>
    </location>
</feature>
<evidence type="ECO:0000313" key="2">
    <source>
        <dbReference type="EMBL" id="VTJ89584.1"/>
    </source>
</evidence>
<protein>
    <submittedName>
        <fullName evidence="2">Uncharacterized protein</fullName>
    </submittedName>
</protein>
<organism evidence="2 3">
    <name type="scientific">Marmota monax</name>
    <name type="common">Woodchuck</name>
    <dbReference type="NCBI Taxonomy" id="9995"/>
    <lineage>
        <taxon>Eukaryota</taxon>
        <taxon>Metazoa</taxon>
        <taxon>Chordata</taxon>
        <taxon>Craniata</taxon>
        <taxon>Vertebrata</taxon>
        <taxon>Euteleostomi</taxon>
        <taxon>Mammalia</taxon>
        <taxon>Eutheria</taxon>
        <taxon>Euarchontoglires</taxon>
        <taxon>Glires</taxon>
        <taxon>Rodentia</taxon>
        <taxon>Sciuromorpha</taxon>
        <taxon>Sciuridae</taxon>
        <taxon>Xerinae</taxon>
        <taxon>Marmotini</taxon>
        <taxon>Marmota</taxon>
    </lineage>
</organism>
<keyword evidence="3" id="KW-1185">Reference proteome</keyword>
<evidence type="ECO:0000256" key="1">
    <source>
        <dbReference type="SAM" id="MobiDB-lite"/>
    </source>
</evidence>
<sequence>MSSSNRLPGRMELPVGPERDLLRRRLDGDLEEVQFEDVAEGWNEVNYDCQPLLVTLVQNEVSSTHPGSRNPSYEDEDGSISLVHFWYTFILRNNSFRLSPRPPILDNDRPQMSDRTTVPPPKCVMDDKRNLLKR</sequence>